<keyword evidence="3" id="KW-0670">Pyruvate</keyword>
<dbReference type="GO" id="GO:0016301">
    <property type="term" value="F:kinase activity"/>
    <property type="evidence" value="ECO:0007669"/>
    <property type="project" value="UniProtKB-KW"/>
</dbReference>
<dbReference type="PANTHER" id="PTHR43615">
    <property type="entry name" value="PHOSPHOENOLPYRUVATE SYNTHASE-RELATED"/>
    <property type="match status" value="1"/>
</dbReference>
<keyword evidence="4" id="KW-1185">Reference proteome</keyword>
<sequence>MKNYIQHLSNLEEGMDKEYGSKAVTLALILKSGYNVPDGYCISIKALEVFTSQFQMDTLSMEEMTEKILYSNFPEDLHTEIEEMWTKLDLKENEALIVRSSAIGEDGNEHSFAGIYESIINIRSLNDLIIGIRKCWRSFYSTRADLYREKNKIAVEGMAVIVQRMICGDYSGVLFTANPLAPKNDEMVIEAYPGLNCGVVDGSVNADKYIVKNTGEIINRIITNKTVEYCLSRNSFRIDVKNTRIQNNETLSQEDVYQLVKIGLKLEEKFGIPCDIEWTALNSKMYILQTRPVIIKNLDKLTNIIKYDSDIAEDIECTLLDRYAQPACTCYLSLLQSWEEQVYLSFYNKKEGRLYKEKPLLFYFNRVYWNMKYQRDFFDDYPKGKLNIADCVKVVKLFFLMKNSYISWYQRLAKYNNHIEELNRQPYGNMSISRLGLKLNGILDIFCNYIGKDHFIFLGLAQVTYNLLSKELEGLPNTKEIISEAIEPIVSQNMTMKSNLELVDLAWEAECSTEISNLFREVNTDEIYLKLKGSMEKEGFKRRFDKFIRDHGHRGTSCDDLYHPHWVDEPAIVMETIKQFICSSTKVWDKKNIKDDGKNHWNSSVERYIRDLEHNPVYKHLKMSQINTLVDLTGKYMALRENQRYYFDKSWVLIRRVLLEIGKRLVSAGIIDEKEDIFHLTISEILVISHTDNMLNHRDWNEVIKEREKSYEKNRKITPPYLIKNKDLIRLQKGGGRNSYKALGISPGKATGPVKIIESIKDLSRIQQGDIAIVSTFHPSWTPILGIVKGLVMDYGNILSHGAVMAREYGIPVVVFNDIAAQVFLEGQWIEIDGSTGRIRVISSQKNSL</sequence>
<evidence type="ECO:0000313" key="4">
    <source>
        <dbReference type="Proteomes" id="UP000198636"/>
    </source>
</evidence>
<dbReference type="Gene3D" id="3.30.470.20">
    <property type="entry name" value="ATP-grasp fold, B domain"/>
    <property type="match status" value="1"/>
</dbReference>
<keyword evidence="3" id="KW-0418">Kinase</keyword>
<organism evidence="3 4">
    <name type="scientific">Alkaliphilus peptidifermentans DSM 18978</name>
    <dbReference type="NCBI Taxonomy" id="1120976"/>
    <lineage>
        <taxon>Bacteria</taxon>
        <taxon>Bacillati</taxon>
        <taxon>Bacillota</taxon>
        <taxon>Clostridia</taxon>
        <taxon>Peptostreptococcales</taxon>
        <taxon>Natronincolaceae</taxon>
        <taxon>Alkaliphilus</taxon>
    </lineage>
</organism>
<dbReference type="Proteomes" id="UP000198636">
    <property type="component" value="Unassembled WGS sequence"/>
</dbReference>
<dbReference type="InterPro" id="IPR008279">
    <property type="entry name" value="PEP-util_enz_mobile_dom"/>
</dbReference>
<dbReference type="InterPro" id="IPR051549">
    <property type="entry name" value="PEP_Utilizing_Enz"/>
</dbReference>
<dbReference type="EMBL" id="FMUS01000013">
    <property type="protein sequence ID" value="SCY70733.1"/>
    <property type="molecule type" value="Genomic_DNA"/>
</dbReference>
<dbReference type="Gene3D" id="3.50.30.10">
    <property type="entry name" value="Phosphohistidine domain"/>
    <property type="match status" value="1"/>
</dbReference>
<proteinExistence type="predicted"/>
<dbReference type="InterPro" id="IPR002192">
    <property type="entry name" value="PPDK_AMP/ATP-bd"/>
</dbReference>
<keyword evidence="3" id="KW-0808">Transferase</keyword>
<dbReference type="SUPFAM" id="SSF52009">
    <property type="entry name" value="Phosphohistidine domain"/>
    <property type="match status" value="1"/>
</dbReference>
<dbReference type="Pfam" id="PF01326">
    <property type="entry name" value="PPDK_N"/>
    <property type="match status" value="1"/>
</dbReference>
<feature type="domain" description="PEP-utilising enzyme mobile" evidence="1">
    <location>
        <begin position="766"/>
        <end position="837"/>
    </location>
</feature>
<dbReference type="GO" id="GO:0005524">
    <property type="term" value="F:ATP binding"/>
    <property type="evidence" value="ECO:0007669"/>
    <property type="project" value="InterPro"/>
</dbReference>
<evidence type="ECO:0000259" key="1">
    <source>
        <dbReference type="Pfam" id="PF00391"/>
    </source>
</evidence>
<dbReference type="Gene3D" id="3.30.1490.20">
    <property type="entry name" value="ATP-grasp fold, A domain"/>
    <property type="match status" value="1"/>
</dbReference>
<evidence type="ECO:0000313" key="3">
    <source>
        <dbReference type="EMBL" id="SCY70733.1"/>
    </source>
</evidence>
<dbReference type="RefSeq" id="WP_091543341.1">
    <property type="nucleotide sequence ID" value="NZ_FMUS01000013.1"/>
</dbReference>
<dbReference type="Pfam" id="PF00391">
    <property type="entry name" value="PEP-utilizers"/>
    <property type="match status" value="1"/>
</dbReference>
<gene>
    <name evidence="3" type="ORF">SAMN03080606_02245</name>
</gene>
<dbReference type="InterPro" id="IPR036637">
    <property type="entry name" value="Phosphohistidine_dom_sf"/>
</dbReference>
<feature type="domain" description="Pyruvate phosphate dikinase AMP/ATP-binding" evidence="2">
    <location>
        <begin position="19"/>
        <end position="300"/>
    </location>
</feature>
<dbReference type="STRING" id="1120976.SAMN03080606_02245"/>
<accession>A0A1G5I3X8</accession>
<dbReference type="InterPro" id="IPR013815">
    <property type="entry name" value="ATP_grasp_subdomain_1"/>
</dbReference>
<evidence type="ECO:0000259" key="2">
    <source>
        <dbReference type="Pfam" id="PF01326"/>
    </source>
</evidence>
<dbReference type="SUPFAM" id="SSF56059">
    <property type="entry name" value="Glutathione synthetase ATP-binding domain-like"/>
    <property type="match status" value="1"/>
</dbReference>
<dbReference type="AlphaFoldDB" id="A0A1G5I3X8"/>
<reference evidence="3 4" key="1">
    <citation type="submission" date="2016-10" db="EMBL/GenBank/DDBJ databases">
        <authorList>
            <person name="de Groot N.N."/>
        </authorList>
    </citation>
    <scope>NUCLEOTIDE SEQUENCE [LARGE SCALE GENOMIC DNA]</scope>
    <source>
        <strain evidence="3 4">DSM 18978</strain>
    </source>
</reference>
<dbReference type="PANTHER" id="PTHR43615:SF1">
    <property type="entry name" value="PPDK_N DOMAIN-CONTAINING PROTEIN"/>
    <property type="match status" value="1"/>
</dbReference>
<name>A0A1G5I3X8_9FIRM</name>
<protein>
    <submittedName>
        <fullName evidence="3">Phosphoenolpyruvate synthase/pyruvate phosphate dikinase</fullName>
    </submittedName>
</protein>
<dbReference type="OrthoDB" id="9765468at2"/>